<comment type="caution">
    <text evidence="1">The sequence shown here is derived from an EMBL/GenBank/DDBJ whole genome shotgun (WGS) entry which is preliminary data.</text>
</comment>
<dbReference type="RefSeq" id="WP_184711787.1">
    <property type="nucleotide sequence ID" value="NZ_JACHJP010000001.1"/>
</dbReference>
<reference evidence="1 2" key="1">
    <citation type="submission" date="2020-08" db="EMBL/GenBank/DDBJ databases">
        <title>Genomic Encyclopedia of Type Strains, Phase III (KMG-III): the genomes of soil and plant-associated and newly described type strains.</title>
        <authorList>
            <person name="Whitman W."/>
        </authorList>
    </citation>
    <scope>NUCLEOTIDE SEQUENCE [LARGE SCALE GENOMIC DNA]</scope>
    <source>
        <strain evidence="1 2">CECT 8840</strain>
    </source>
</reference>
<evidence type="ECO:0000313" key="2">
    <source>
        <dbReference type="Proteomes" id="UP000552644"/>
    </source>
</evidence>
<organism evidence="1 2">
    <name type="scientific">Streptosporangium saharense</name>
    <dbReference type="NCBI Taxonomy" id="1706840"/>
    <lineage>
        <taxon>Bacteria</taxon>
        <taxon>Bacillati</taxon>
        <taxon>Actinomycetota</taxon>
        <taxon>Actinomycetes</taxon>
        <taxon>Streptosporangiales</taxon>
        <taxon>Streptosporangiaceae</taxon>
        <taxon>Streptosporangium</taxon>
    </lineage>
</organism>
<dbReference type="EMBL" id="JACHJP010000001">
    <property type="protein sequence ID" value="MBB4912948.1"/>
    <property type="molecule type" value="Genomic_DNA"/>
</dbReference>
<protein>
    <submittedName>
        <fullName evidence="1">Uncharacterized protein</fullName>
    </submittedName>
</protein>
<gene>
    <name evidence="1" type="ORF">FHS44_000020</name>
</gene>
<keyword evidence="2" id="KW-1185">Reference proteome</keyword>
<dbReference type="AlphaFoldDB" id="A0A7W7QG65"/>
<dbReference type="Proteomes" id="UP000552644">
    <property type="component" value="Unassembled WGS sequence"/>
</dbReference>
<accession>A0A7W7QG65</accession>
<proteinExistence type="predicted"/>
<evidence type="ECO:0000313" key="1">
    <source>
        <dbReference type="EMBL" id="MBB4912948.1"/>
    </source>
</evidence>
<sequence>MRSVAGVVGVAVALVVGPYPSSWGISTAPAAPTPTPSPSASWNPSKLPAAWKDVTSLRVLPAWPRQNNDVRLMVHCPTGANHATVGSTAFALKGSRRVYREVGIGLSDRGLGRDTASISYYALPGPHTVTLRCVKVTIDHATRIRKIRVLSRVTVSMVVRRFDIAQFFACFPIEPC</sequence>
<name>A0A7W7QG65_9ACTN</name>